<feature type="region of interest" description="Disordered" evidence="7">
    <location>
        <begin position="227"/>
        <end position="247"/>
    </location>
</feature>
<keyword evidence="4 8" id="KW-0812">Transmembrane</keyword>
<keyword evidence="5 8" id="KW-1133">Transmembrane helix</keyword>
<feature type="domain" description="Mce/MlaD" evidence="9">
    <location>
        <begin position="46"/>
        <end position="137"/>
    </location>
</feature>
<dbReference type="PANTHER" id="PTHR30462:SF0">
    <property type="entry name" value="INTERMEMBRANE TRANSPORT PROTEIN YEBT"/>
    <property type="match status" value="1"/>
</dbReference>
<sequence>MSQETPASQTEARIKTKRRISPFWLLPVIALLIAAWLIWTSFDDRGSTITIDFQSANGIVPGRTPIRYQGVEVGTVQDISLSKDLSKIEVSASIKRDMKDALRKETQFWLVTPKASLAGVSGLDALVGGNYIGMMPGKGEPEDHFVALDTQPKYRINNGELMIHLQAPDLGSLNSGSLVYFRKIPVGRVYDYSLNANNQGVTIDVLIERRFTNLVKKRQPLLERLRRQGRRRPEAGPKCNWRTCPRW</sequence>
<evidence type="ECO:0000256" key="1">
    <source>
        <dbReference type="ARBA" id="ARBA00004533"/>
    </source>
</evidence>
<keyword evidence="6 8" id="KW-0472">Membrane</keyword>
<gene>
    <name evidence="10" type="ORF">NCTC13443_04756</name>
</gene>
<evidence type="ECO:0000256" key="2">
    <source>
        <dbReference type="ARBA" id="ARBA00022475"/>
    </source>
</evidence>
<evidence type="ECO:0000256" key="6">
    <source>
        <dbReference type="ARBA" id="ARBA00023136"/>
    </source>
</evidence>
<keyword evidence="2" id="KW-1003">Cell membrane</keyword>
<dbReference type="InterPro" id="IPR003399">
    <property type="entry name" value="Mce/MlaD"/>
</dbReference>
<dbReference type="InterPro" id="IPR051800">
    <property type="entry name" value="PqiA-PqiB_transport"/>
</dbReference>
<dbReference type="Proteomes" id="UP000255518">
    <property type="component" value="Unassembled WGS sequence"/>
</dbReference>
<protein>
    <submittedName>
        <fullName evidence="10">Paraquat-inducible protein B</fullName>
    </submittedName>
</protein>
<evidence type="ECO:0000256" key="7">
    <source>
        <dbReference type="SAM" id="MobiDB-lite"/>
    </source>
</evidence>
<evidence type="ECO:0000256" key="8">
    <source>
        <dbReference type="SAM" id="Phobius"/>
    </source>
</evidence>
<evidence type="ECO:0000256" key="4">
    <source>
        <dbReference type="ARBA" id="ARBA00022692"/>
    </source>
</evidence>
<accession>A0A377V4N8</accession>
<name>A0A377V4N8_KLEPN</name>
<dbReference type="Pfam" id="PF02470">
    <property type="entry name" value="MlaD"/>
    <property type="match status" value="2"/>
</dbReference>
<dbReference type="PANTHER" id="PTHR30462">
    <property type="entry name" value="INTERMEMBRANE TRANSPORT PROTEIN PQIB-RELATED"/>
    <property type="match status" value="1"/>
</dbReference>
<proteinExistence type="predicted"/>
<evidence type="ECO:0000259" key="9">
    <source>
        <dbReference type="Pfam" id="PF02470"/>
    </source>
</evidence>
<dbReference type="EMBL" id="UGKT01000001">
    <property type="protein sequence ID" value="STT04641.1"/>
    <property type="molecule type" value="Genomic_DNA"/>
</dbReference>
<evidence type="ECO:0000256" key="5">
    <source>
        <dbReference type="ARBA" id="ARBA00022989"/>
    </source>
</evidence>
<dbReference type="GO" id="GO:0005886">
    <property type="term" value="C:plasma membrane"/>
    <property type="evidence" value="ECO:0007669"/>
    <property type="project" value="UniProtKB-SubCell"/>
</dbReference>
<evidence type="ECO:0000256" key="3">
    <source>
        <dbReference type="ARBA" id="ARBA00022519"/>
    </source>
</evidence>
<keyword evidence="3" id="KW-0997">Cell inner membrane</keyword>
<dbReference type="AlphaFoldDB" id="A0A377V4N8"/>
<feature type="transmembrane region" description="Helical" evidence="8">
    <location>
        <begin position="21"/>
        <end position="39"/>
    </location>
</feature>
<organism evidence="10 11">
    <name type="scientific">Klebsiella pneumoniae</name>
    <dbReference type="NCBI Taxonomy" id="573"/>
    <lineage>
        <taxon>Bacteria</taxon>
        <taxon>Pseudomonadati</taxon>
        <taxon>Pseudomonadota</taxon>
        <taxon>Gammaproteobacteria</taxon>
        <taxon>Enterobacterales</taxon>
        <taxon>Enterobacteriaceae</taxon>
        <taxon>Klebsiella/Raoultella group</taxon>
        <taxon>Klebsiella</taxon>
        <taxon>Klebsiella pneumoniae complex</taxon>
    </lineage>
</organism>
<evidence type="ECO:0000313" key="10">
    <source>
        <dbReference type="EMBL" id="STT04641.1"/>
    </source>
</evidence>
<comment type="subcellular location">
    <subcellularLocation>
        <location evidence="1">Cell inner membrane</location>
    </subcellularLocation>
</comment>
<evidence type="ECO:0000313" key="11">
    <source>
        <dbReference type="Proteomes" id="UP000255518"/>
    </source>
</evidence>
<feature type="domain" description="Mce/MlaD" evidence="9">
    <location>
        <begin position="163"/>
        <end position="217"/>
    </location>
</feature>
<reference evidence="10 11" key="1">
    <citation type="submission" date="2018-06" db="EMBL/GenBank/DDBJ databases">
        <authorList>
            <consortium name="Pathogen Informatics"/>
            <person name="Doyle S."/>
        </authorList>
    </citation>
    <scope>NUCLEOTIDE SEQUENCE [LARGE SCALE GENOMIC DNA]</scope>
    <source>
        <strain evidence="10 11">NCTC13443</strain>
    </source>
</reference>